<protein>
    <submittedName>
        <fullName evidence="6">Glycosyltransferase family 2 protein</fullName>
        <ecNumber evidence="6">2.4.-.-</ecNumber>
    </submittedName>
</protein>
<dbReference type="CDD" id="cd04186">
    <property type="entry name" value="GT_2_like_c"/>
    <property type="match status" value="1"/>
</dbReference>
<evidence type="ECO:0000256" key="2">
    <source>
        <dbReference type="ARBA" id="ARBA00006739"/>
    </source>
</evidence>
<dbReference type="Proteomes" id="UP001596002">
    <property type="component" value="Unassembled WGS sequence"/>
</dbReference>
<dbReference type="InterPro" id="IPR029044">
    <property type="entry name" value="Nucleotide-diphossugar_trans"/>
</dbReference>
<dbReference type="InterPro" id="IPR001173">
    <property type="entry name" value="Glyco_trans_2-like"/>
</dbReference>
<dbReference type="PANTHER" id="PTHR43179">
    <property type="entry name" value="RHAMNOSYLTRANSFERASE WBBL"/>
    <property type="match status" value="1"/>
</dbReference>
<proteinExistence type="inferred from homology"/>
<sequence>MNKIYILILNWNGWKDTIECLETVFRNDHPNYQVIVCDNQSQDDSLDYIKAWAEGRLETLMWESEELRYLTFPPVAKPIHYIEYDRKNAEAGGNSQDENVPLILIQNGANLGFAGGNNVGLRYILARNDFAYVWLLNNDTLIKTDALTKMIQRIKEIPEAGICGSTLLYYHQPDKVQAYGGARYNKWIGLAKHIGALENLKDFIDVHDIESRMNYVVGASMLVSRSFLNDVGLLSEDYFLYCEEVDWSTRAGNRYLLLYEPSSVVYHKEGATIGGSHIRSKEKSYIAEYHAVKSRLVYTRKFFPWCLPTLYLGFLVRMINYILRGQFKRVNMLFKIVLSKE</sequence>
<dbReference type="Pfam" id="PF00535">
    <property type="entry name" value="Glycos_transf_2"/>
    <property type="match status" value="2"/>
</dbReference>
<name>A0ABV9Q778_9BACL</name>
<accession>A0ABV9Q778</accession>
<dbReference type="GO" id="GO:0016757">
    <property type="term" value="F:glycosyltransferase activity"/>
    <property type="evidence" value="ECO:0007669"/>
    <property type="project" value="UniProtKB-KW"/>
</dbReference>
<evidence type="ECO:0000313" key="6">
    <source>
        <dbReference type="EMBL" id="MFC4769941.1"/>
    </source>
</evidence>
<keyword evidence="4 6" id="KW-0808">Transferase</keyword>
<feature type="domain" description="Glycosyltransferase 2-like" evidence="5">
    <location>
        <begin position="6"/>
        <end position="54"/>
    </location>
</feature>
<keyword evidence="7" id="KW-1185">Reference proteome</keyword>
<dbReference type="PANTHER" id="PTHR43179:SF12">
    <property type="entry name" value="GALACTOFURANOSYLTRANSFERASE GLFT2"/>
    <property type="match status" value="1"/>
</dbReference>
<comment type="pathway">
    <text evidence="1">Cell wall biogenesis; cell wall polysaccharide biosynthesis.</text>
</comment>
<evidence type="ECO:0000259" key="5">
    <source>
        <dbReference type="Pfam" id="PF00535"/>
    </source>
</evidence>
<evidence type="ECO:0000256" key="4">
    <source>
        <dbReference type="ARBA" id="ARBA00022679"/>
    </source>
</evidence>
<evidence type="ECO:0000256" key="1">
    <source>
        <dbReference type="ARBA" id="ARBA00004776"/>
    </source>
</evidence>
<keyword evidence="3 6" id="KW-0328">Glycosyltransferase</keyword>
<gene>
    <name evidence="6" type="ORF">ACFO8Q_21890</name>
</gene>
<reference evidence="7" key="1">
    <citation type="journal article" date="2019" name="Int. J. Syst. Evol. Microbiol.">
        <title>The Global Catalogue of Microorganisms (GCM) 10K type strain sequencing project: providing services to taxonomists for standard genome sequencing and annotation.</title>
        <authorList>
            <consortium name="The Broad Institute Genomics Platform"/>
            <consortium name="The Broad Institute Genome Sequencing Center for Infectious Disease"/>
            <person name="Wu L."/>
            <person name="Ma J."/>
        </authorList>
    </citation>
    <scope>NUCLEOTIDE SEQUENCE [LARGE SCALE GENOMIC DNA]</scope>
    <source>
        <strain evidence="7">WYCCWR 12678</strain>
    </source>
</reference>
<dbReference type="SUPFAM" id="SSF53448">
    <property type="entry name" value="Nucleotide-diphospho-sugar transferases"/>
    <property type="match status" value="1"/>
</dbReference>
<dbReference type="Gene3D" id="3.90.550.10">
    <property type="entry name" value="Spore Coat Polysaccharide Biosynthesis Protein SpsA, Chain A"/>
    <property type="match status" value="1"/>
</dbReference>
<organism evidence="6 7">
    <name type="scientific">Effusibacillus consociatus</name>
    <dbReference type="NCBI Taxonomy" id="1117041"/>
    <lineage>
        <taxon>Bacteria</taxon>
        <taxon>Bacillati</taxon>
        <taxon>Bacillota</taxon>
        <taxon>Bacilli</taxon>
        <taxon>Bacillales</taxon>
        <taxon>Alicyclobacillaceae</taxon>
        <taxon>Effusibacillus</taxon>
    </lineage>
</organism>
<dbReference type="RefSeq" id="WP_380029041.1">
    <property type="nucleotide sequence ID" value="NZ_JBHSHC010000153.1"/>
</dbReference>
<evidence type="ECO:0000256" key="3">
    <source>
        <dbReference type="ARBA" id="ARBA00022676"/>
    </source>
</evidence>
<comment type="similarity">
    <text evidence="2">Belongs to the glycosyltransferase 2 family.</text>
</comment>
<evidence type="ECO:0000313" key="7">
    <source>
        <dbReference type="Proteomes" id="UP001596002"/>
    </source>
</evidence>
<comment type="caution">
    <text evidence="6">The sequence shown here is derived from an EMBL/GenBank/DDBJ whole genome shotgun (WGS) entry which is preliminary data.</text>
</comment>
<dbReference type="EC" id="2.4.-.-" evidence="6"/>
<dbReference type="EMBL" id="JBHSHC010000153">
    <property type="protein sequence ID" value="MFC4769941.1"/>
    <property type="molecule type" value="Genomic_DNA"/>
</dbReference>
<feature type="domain" description="Glycosyltransferase 2-like" evidence="5">
    <location>
        <begin position="100"/>
        <end position="178"/>
    </location>
</feature>